<gene>
    <name evidence="2" type="ORF">C7B82_05930</name>
</gene>
<evidence type="ECO:0000256" key="1">
    <source>
        <dbReference type="SAM" id="MobiDB-lite"/>
    </source>
</evidence>
<accession>A0A2T1EHG6</accession>
<dbReference type="AlphaFoldDB" id="A0A2T1EHG6"/>
<proteinExistence type="predicted"/>
<evidence type="ECO:0000313" key="2">
    <source>
        <dbReference type="EMBL" id="PSB32179.1"/>
    </source>
</evidence>
<dbReference type="Proteomes" id="UP000239576">
    <property type="component" value="Unassembled WGS sequence"/>
</dbReference>
<reference evidence="2 3" key="2">
    <citation type="submission" date="2018-03" db="EMBL/GenBank/DDBJ databases">
        <title>The ancient ancestry and fast evolution of plastids.</title>
        <authorList>
            <person name="Moore K.R."/>
            <person name="Magnabosco C."/>
            <person name="Momper L."/>
            <person name="Gold D.A."/>
            <person name="Bosak T."/>
            <person name="Fournier G.P."/>
        </authorList>
    </citation>
    <scope>NUCLEOTIDE SEQUENCE [LARGE SCALE GENOMIC DNA]</scope>
    <source>
        <strain evidence="2 3">ULC18</strain>
    </source>
</reference>
<sequence>MPFIFRTIAAIGTVMLLGETVSARSGTFRLPTPSDLVQQHPDRSLPQQQRGEPPFSLPTQRLSQVGNSPNLSLLAKVIVGFLKGDDYQTQSKMHVNAVIGTSTVTADAQIQTTSQFPNKFRTEISFAKPGEPTQVKTLIVSDGTRVWVYRVDLKQYAVFTYEKFDQLEDSYWIGFATTMFAQTPPEAKAAVAKSTLSDPDLLQTMGLELNALKGGPRTVESENFYAYEYKDTQQGFLLSAFVEPESAILKRLQITGKYEDSDITMVERLLSRTAIAPVNIKTFTFTPPKGTKKVKTLALGPL</sequence>
<reference evidence="3" key="1">
    <citation type="submission" date="2018-02" db="EMBL/GenBank/DDBJ databases">
        <authorList>
            <person name="Moore K."/>
            <person name="Momper L."/>
        </authorList>
    </citation>
    <scope>NUCLEOTIDE SEQUENCE [LARGE SCALE GENOMIC DNA]</scope>
    <source>
        <strain evidence="3">ULC18</strain>
    </source>
</reference>
<comment type="caution">
    <text evidence="2">The sequence shown here is derived from an EMBL/GenBank/DDBJ whole genome shotgun (WGS) entry which is preliminary data.</text>
</comment>
<evidence type="ECO:0000313" key="3">
    <source>
        <dbReference type="Proteomes" id="UP000239576"/>
    </source>
</evidence>
<dbReference type="InterPro" id="IPR029046">
    <property type="entry name" value="LolA/LolB/LppX"/>
</dbReference>
<organism evidence="2 3">
    <name type="scientific">Stenomitos frigidus ULC18</name>
    <dbReference type="NCBI Taxonomy" id="2107698"/>
    <lineage>
        <taxon>Bacteria</taxon>
        <taxon>Bacillati</taxon>
        <taxon>Cyanobacteriota</taxon>
        <taxon>Cyanophyceae</taxon>
        <taxon>Leptolyngbyales</taxon>
        <taxon>Leptolyngbyaceae</taxon>
        <taxon>Stenomitos</taxon>
    </lineage>
</organism>
<dbReference type="EMBL" id="PVWK01000029">
    <property type="protein sequence ID" value="PSB32179.1"/>
    <property type="molecule type" value="Genomic_DNA"/>
</dbReference>
<dbReference type="RefSeq" id="WP_106255390.1">
    <property type="nucleotide sequence ID" value="NZ_CAWNSW010000017.1"/>
</dbReference>
<feature type="region of interest" description="Disordered" evidence="1">
    <location>
        <begin position="28"/>
        <end position="58"/>
    </location>
</feature>
<name>A0A2T1EHG6_9CYAN</name>
<protein>
    <submittedName>
        <fullName evidence="2">Uncharacterized protein</fullName>
    </submittedName>
</protein>
<dbReference type="Gene3D" id="2.50.20.10">
    <property type="entry name" value="Lipoprotein localisation LolA/LolB/LppX"/>
    <property type="match status" value="1"/>
</dbReference>
<dbReference type="SUPFAM" id="SSF89392">
    <property type="entry name" value="Prokaryotic lipoproteins and lipoprotein localization factors"/>
    <property type="match status" value="1"/>
</dbReference>
<dbReference type="OrthoDB" id="490853at2"/>
<keyword evidence="3" id="KW-1185">Reference proteome</keyword>